<name>A0A195CEJ2_9HYME</name>
<sequence>MIIFHRSTYKSDRQDCPCVQRLNSKNFNDERVADEEAAVAEVGETKANEVAGEKTSFCPESLAGCSPFAKFLPFLSRSHIALFYNTTVSISNLLLVELCTSRFTALNFSAPTRVGVTRKEKCNVVIFMIYGSRQNRGLKIKSRKKGTLSFVLSTSLSLPSPPTARHPPARPPFTETNHPQVFSPGAPPANGITAVRCPARSGVRMHGPTHTGQNIRECPTRNAIAKPFYDTDSFLLLRQNKGLTLPPSLHPFLCTLPPPQCASTAINKSMRATETGVVSAGSRRTSRDARRRITKDERERKRMKRVRQDETAAKEEAARVGGRWRRQRRRRQRRRWRYRGSAAVAVVAGGGGVCRAVVRGKKGAALLKMSSLKSIAYIASNRKRDIGFMTRIYDLANRAAELRSSEQRMRRRRGVKNDPDWGGQEVTTWTLVRSTGQTGSR</sequence>
<evidence type="ECO:0000313" key="3">
    <source>
        <dbReference type="Proteomes" id="UP000078542"/>
    </source>
</evidence>
<keyword evidence="3" id="KW-1185">Reference proteome</keyword>
<dbReference type="AlphaFoldDB" id="A0A195CEJ2"/>
<feature type="compositionally biased region" description="Basic residues" evidence="1">
    <location>
        <begin position="322"/>
        <end position="333"/>
    </location>
</feature>
<gene>
    <name evidence="2" type="ORF">ALC62_10609</name>
</gene>
<evidence type="ECO:0000313" key="2">
    <source>
        <dbReference type="EMBL" id="KYM98641.1"/>
    </source>
</evidence>
<dbReference type="Proteomes" id="UP000078542">
    <property type="component" value="Unassembled WGS sequence"/>
</dbReference>
<protein>
    <submittedName>
        <fullName evidence="2">Uncharacterized protein</fullName>
    </submittedName>
</protein>
<feature type="compositionally biased region" description="Basic and acidic residues" evidence="1">
    <location>
        <begin position="294"/>
        <end position="318"/>
    </location>
</feature>
<dbReference type="EMBL" id="KQ977935">
    <property type="protein sequence ID" value="KYM98641.1"/>
    <property type="molecule type" value="Genomic_DNA"/>
</dbReference>
<accession>A0A195CEJ2</accession>
<proteinExistence type="predicted"/>
<evidence type="ECO:0000256" key="1">
    <source>
        <dbReference type="SAM" id="MobiDB-lite"/>
    </source>
</evidence>
<organism evidence="2 3">
    <name type="scientific">Cyphomyrmex costatus</name>
    <dbReference type="NCBI Taxonomy" id="456900"/>
    <lineage>
        <taxon>Eukaryota</taxon>
        <taxon>Metazoa</taxon>
        <taxon>Ecdysozoa</taxon>
        <taxon>Arthropoda</taxon>
        <taxon>Hexapoda</taxon>
        <taxon>Insecta</taxon>
        <taxon>Pterygota</taxon>
        <taxon>Neoptera</taxon>
        <taxon>Endopterygota</taxon>
        <taxon>Hymenoptera</taxon>
        <taxon>Apocrita</taxon>
        <taxon>Aculeata</taxon>
        <taxon>Formicoidea</taxon>
        <taxon>Formicidae</taxon>
        <taxon>Myrmicinae</taxon>
        <taxon>Cyphomyrmex</taxon>
    </lineage>
</organism>
<feature type="region of interest" description="Disordered" evidence="1">
    <location>
        <begin position="272"/>
        <end position="333"/>
    </location>
</feature>
<reference evidence="2 3" key="1">
    <citation type="submission" date="2016-03" db="EMBL/GenBank/DDBJ databases">
        <title>Cyphomyrmex costatus WGS genome.</title>
        <authorList>
            <person name="Nygaard S."/>
            <person name="Hu H."/>
            <person name="Boomsma J."/>
            <person name="Zhang G."/>
        </authorList>
    </citation>
    <scope>NUCLEOTIDE SEQUENCE [LARGE SCALE GENOMIC DNA]</scope>
    <source>
        <strain evidence="2">MS0001</strain>
        <tissue evidence="2">Whole body</tissue>
    </source>
</reference>